<evidence type="ECO:0000256" key="1">
    <source>
        <dbReference type="ARBA" id="ARBA00022723"/>
    </source>
</evidence>
<organism evidence="5 6">
    <name type="scientific">Neglectibacter timonensis</name>
    <dbReference type="NCBI Taxonomy" id="1776382"/>
    <lineage>
        <taxon>Bacteria</taxon>
        <taxon>Bacillati</taxon>
        <taxon>Bacillota</taxon>
        <taxon>Clostridia</taxon>
        <taxon>Eubacteriales</taxon>
        <taxon>Oscillospiraceae</taxon>
        <taxon>Neglectibacter</taxon>
    </lineage>
</organism>
<protein>
    <submittedName>
        <fullName evidence="5">Small ribosomal subunit Rsm22 family protein</fullName>
    </submittedName>
</protein>
<dbReference type="GeneID" id="90531323"/>
<gene>
    <name evidence="5" type="ORF">NE695_06895</name>
</gene>
<evidence type="ECO:0000256" key="4">
    <source>
        <dbReference type="ARBA" id="ARBA00023014"/>
    </source>
</evidence>
<dbReference type="Pfam" id="PF09243">
    <property type="entry name" value="Rsm22"/>
    <property type="match status" value="1"/>
</dbReference>
<evidence type="ECO:0000256" key="3">
    <source>
        <dbReference type="ARBA" id="ARBA00023004"/>
    </source>
</evidence>
<keyword evidence="4" id="KW-0411">Iron-sulfur</keyword>
<keyword evidence="3" id="KW-0408">Iron</keyword>
<dbReference type="RefSeq" id="WP_066860915.1">
    <property type="nucleotide sequence ID" value="NZ_CABKVV010000010.1"/>
</dbReference>
<accession>A0ABT1RY90</accession>
<keyword evidence="6" id="KW-1185">Reference proteome</keyword>
<proteinExistence type="predicted"/>
<name>A0ABT1RY90_9FIRM</name>
<dbReference type="PANTHER" id="PTHR13184:SF5">
    <property type="entry name" value="METHYLTRANSFERASE-LIKE PROTEIN 17, MITOCHONDRIAL"/>
    <property type="match status" value="1"/>
</dbReference>
<reference evidence="5 6" key="1">
    <citation type="submission" date="2022-06" db="EMBL/GenBank/DDBJ databases">
        <title>Isolation of gut microbiota from human fecal samples.</title>
        <authorList>
            <person name="Pamer E.G."/>
            <person name="Barat B."/>
            <person name="Waligurski E."/>
            <person name="Medina S."/>
            <person name="Paddock L."/>
            <person name="Mostad J."/>
        </authorList>
    </citation>
    <scope>NUCLEOTIDE SEQUENCE [LARGE SCALE GENOMIC DNA]</scope>
    <source>
        <strain evidence="5 6">DFI.9.73</strain>
    </source>
</reference>
<dbReference type="InterPro" id="IPR052571">
    <property type="entry name" value="Mt_RNA_Methyltransferase"/>
</dbReference>
<dbReference type="PANTHER" id="PTHR13184">
    <property type="entry name" value="37S RIBOSOMAL PROTEIN S22"/>
    <property type="match status" value="1"/>
</dbReference>
<dbReference type="InterPro" id="IPR029063">
    <property type="entry name" value="SAM-dependent_MTases_sf"/>
</dbReference>
<dbReference type="EMBL" id="JANFZH010000012">
    <property type="protein sequence ID" value="MCQ4839637.1"/>
    <property type="molecule type" value="Genomic_DNA"/>
</dbReference>
<evidence type="ECO:0000313" key="6">
    <source>
        <dbReference type="Proteomes" id="UP001524473"/>
    </source>
</evidence>
<dbReference type="Gene3D" id="3.40.50.150">
    <property type="entry name" value="Vaccinia Virus protein VP39"/>
    <property type="match status" value="1"/>
</dbReference>
<evidence type="ECO:0000313" key="5">
    <source>
        <dbReference type="EMBL" id="MCQ4839637.1"/>
    </source>
</evidence>
<keyword evidence="2" id="KW-0809">Transit peptide</keyword>
<comment type="caution">
    <text evidence="5">The sequence shown here is derived from an EMBL/GenBank/DDBJ whole genome shotgun (WGS) entry which is preliminary data.</text>
</comment>
<dbReference type="InterPro" id="IPR015324">
    <property type="entry name" value="Ribosomal_Rsm22-like"/>
</dbReference>
<dbReference type="Proteomes" id="UP001524473">
    <property type="component" value="Unassembled WGS sequence"/>
</dbReference>
<keyword evidence="1" id="KW-0479">Metal-binding</keyword>
<evidence type="ECO:0000256" key="2">
    <source>
        <dbReference type="ARBA" id="ARBA00022946"/>
    </source>
</evidence>
<sequence length="320" mass="35037">MELPMTLQAALAEQLDSAQQAEVLSAAGEVSRRYRAREKKSFQIRNRAEALAYALARMPATYGAVCRALRYSLEGLGGLTQAPLSLLDVGAGTGAAAWAAAGLAELSSVTCLEYADEMRKLGESLMHGEGSPLKQAEWSRLELVSQPIGKRADLVVASYVVNEIREEDRGKVLAKLWEATGKLLLLVEPGTPEGFRVLKEARSRLLESGAHVLAPCPQEGPCPLPDGDWCHFVCRIQRTRLHKLAKEGEAPFEDEKFSYLAVSREKGNLCGARVLRHPYRGKGYVRLELCSKEGLKQQTVSKREGPLYKAAKKAVCGDLF</sequence>
<dbReference type="SUPFAM" id="SSF53335">
    <property type="entry name" value="S-adenosyl-L-methionine-dependent methyltransferases"/>
    <property type="match status" value="1"/>
</dbReference>